<evidence type="ECO:0000256" key="2">
    <source>
        <dbReference type="ARBA" id="ARBA00022824"/>
    </source>
</evidence>
<dbReference type="EMBL" id="LFYR01000893">
    <property type="protein sequence ID" value="KMZ67592.1"/>
    <property type="molecule type" value="Genomic_DNA"/>
</dbReference>
<dbReference type="AlphaFoldDB" id="A0A0K9PH98"/>
<feature type="compositionally biased region" description="Basic and acidic residues" evidence="6">
    <location>
        <begin position="879"/>
        <end position="891"/>
    </location>
</feature>
<feature type="signal peptide" evidence="7">
    <location>
        <begin position="1"/>
        <end position="33"/>
    </location>
</feature>
<dbReference type="Proteomes" id="UP000036987">
    <property type="component" value="Unassembled WGS sequence"/>
</dbReference>
<dbReference type="Gene3D" id="2.60.34.10">
    <property type="entry name" value="Substrate Binding Domain Of DNAk, Chain A, domain 1"/>
    <property type="match status" value="1"/>
</dbReference>
<dbReference type="PANTHER" id="PTHR45639">
    <property type="entry name" value="HSC70CB, ISOFORM G-RELATED"/>
    <property type="match status" value="1"/>
</dbReference>
<dbReference type="CDD" id="cd10230">
    <property type="entry name" value="ASKHA_NBD_HSP70_HYOU1"/>
    <property type="match status" value="1"/>
</dbReference>
<keyword evidence="8" id="KW-0346">Stress response</keyword>
<protein>
    <submittedName>
        <fullName evidence="8">Putative Heat shock 70 kDa protein</fullName>
    </submittedName>
</protein>
<dbReference type="FunFam" id="1.20.1270.10:FF:000002">
    <property type="entry name" value="Heat shock 70 kDa protein 4"/>
    <property type="match status" value="1"/>
</dbReference>
<dbReference type="Gene3D" id="1.20.1270.10">
    <property type="match status" value="1"/>
</dbReference>
<feature type="chain" id="PRO_5005527743" evidence="7">
    <location>
        <begin position="34"/>
        <end position="891"/>
    </location>
</feature>
<evidence type="ECO:0000313" key="9">
    <source>
        <dbReference type="Proteomes" id="UP000036987"/>
    </source>
</evidence>
<dbReference type="SUPFAM" id="SSF100934">
    <property type="entry name" value="Heat shock protein 70kD (HSP70), C-terminal subdomain"/>
    <property type="match status" value="1"/>
</dbReference>
<dbReference type="Gene3D" id="3.30.420.40">
    <property type="match status" value="2"/>
</dbReference>
<keyword evidence="3" id="KW-0067">ATP-binding</keyword>
<evidence type="ECO:0000256" key="3">
    <source>
        <dbReference type="ARBA" id="ARBA00022840"/>
    </source>
</evidence>
<name>A0A0K9PH98_ZOSMR</name>
<dbReference type="GO" id="GO:0000774">
    <property type="term" value="F:adenyl-nucleotide exchange factor activity"/>
    <property type="evidence" value="ECO:0000318"/>
    <property type="project" value="GO_Central"/>
</dbReference>
<feature type="compositionally biased region" description="Low complexity" evidence="6">
    <location>
        <begin position="848"/>
        <end position="863"/>
    </location>
</feature>
<reference evidence="9" key="1">
    <citation type="journal article" date="2016" name="Nature">
        <title>The genome of the seagrass Zostera marina reveals angiosperm adaptation to the sea.</title>
        <authorList>
            <person name="Olsen J.L."/>
            <person name="Rouze P."/>
            <person name="Verhelst B."/>
            <person name="Lin Y.-C."/>
            <person name="Bayer T."/>
            <person name="Collen J."/>
            <person name="Dattolo E."/>
            <person name="De Paoli E."/>
            <person name="Dittami S."/>
            <person name="Maumus F."/>
            <person name="Michel G."/>
            <person name="Kersting A."/>
            <person name="Lauritano C."/>
            <person name="Lohaus R."/>
            <person name="Toepel M."/>
            <person name="Tonon T."/>
            <person name="Vanneste K."/>
            <person name="Amirebrahimi M."/>
            <person name="Brakel J."/>
            <person name="Bostroem C."/>
            <person name="Chovatia M."/>
            <person name="Grimwood J."/>
            <person name="Jenkins J.W."/>
            <person name="Jueterbock A."/>
            <person name="Mraz A."/>
            <person name="Stam W.T."/>
            <person name="Tice H."/>
            <person name="Bornberg-Bauer E."/>
            <person name="Green P.J."/>
            <person name="Pearson G.A."/>
            <person name="Procaccini G."/>
            <person name="Duarte C.M."/>
            <person name="Schmutz J."/>
            <person name="Reusch T.B.H."/>
            <person name="Van de Peer Y."/>
        </authorList>
    </citation>
    <scope>NUCLEOTIDE SEQUENCE [LARGE SCALE GENOMIC DNA]</scope>
    <source>
        <strain evidence="9">cv. Finnish</strain>
    </source>
</reference>
<evidence type="ECO:0000256" key="6">
    <source>
        <dbReference type="SAM" id="MobiDB-lite"/>
    </source>
</evidence>
<dbReference type="InterPro" id="IPR013126">
    <property type="entry name" value="Hsp_70_fam"/>
</dbReference>
<evidence type="ECO:0000256" key="4">
    <source>
        <dbReference type="ARBA" id="ARBA00023186"/>
    </source>
</evidence>
<keyword evidence="2" id="KW-0256">Endoplasmic reticulum</keyword>
<dbReference type="Gene3D" id="3.30.30.30">
    <property type="match status" value="1"/>
</dbReference>
<dbReference type="PANTHER" id="PTHR45639:SF3">
    <property type="entry name" value="HYPOXIA UP-REGULATED PROTEIN 1"/>
    <property type="match status" value="1"/>
</dbReference>
<gene>
    <name evidence="8" type="ORF">ZOSMA_261G00080</name>
</gene>
<feature type="region of interest" description="Disordered" evidence="6">
    <location>
        <begin position="836"/>
        <end position="891"/>
    </location>
</feature>
<proteinExistence type="inferred from homology"/>
<comment type="caution">
    <text evidence="8">The sequence shown here is derived from an EMBL/GenBank/DDBJ whole genome shotgun (WGS) entry which is preliminary data.</text>
</comment>
<comment type="similarity">
    <text evidence="5">Belongs to the heat shock protein 70 (TC 1.A.33) family. HSP110/SSE subfamily.</text>
</comment>
<evidence type="ECO:0000313" key="8">
    <source>
        <dbReference type="EMBL" id="KMZ67592.1"/>
    </source>
</evidence>
<sequence>MDRMTGSSSLNPVIQILAFLLFLSISIVPVARSAVLSIDVGSEWMKVAVVNLKPGQIPISIAINEMSKRKSPALVGFSGGERLVGEEAAGIVARYPDKVFSVVRDMIGKPYEFVKNAIGSMYLPFDLVEDERGAAGIRIVDDVYTVEELMAMVLQYAMGLAKDHVKVLVRDAVITVPAYFGQAERKGMMQAAQLAGINVLALLNEHSGAALQYGIDKDFGNESRHVVFFDIGAGSTYAALVYFSAYKAKEYGKTVSVNQFQVKDIRWNTELGGQKMELRLVEYFADEFNRQVGDGFDIRKFPKAMAKLKKQTKRTKEILSANIAAPISVESLFNDLDFRSTITREKFEEICGDLWDRALDPLKEVIKHSNLTIEEIHAVELIGGATRVPKLQNKLQEFLGRKDLDKHLDADEAIVLGAALHAANLSDGIKLNRKLGMMDGSPYAFMVKLDGIDKVEQEKVEPLLVQRMKKLGSKSFRSIKHNKDFELSLSYESPDLLPPGVSFNKFAQFSILGLTETSEKHSVRNLSSPIKANLHFSLSKSGIISFDRAEAVIEYFEWVDIPKKNLTVSASISTEGESKNNTEKDEKTQTPESNESSAQSLGEISSEAAPEKKLKKKTFRVPLKIVDKPVGPGTVLSKESFSKAKLRLEALDRKDEERRRTAELKNNLEGYIYATREKLEDNDDIHKILSETERESFIQKLNEAQEWLYTDGEDASASQFKEHLDSLKSDGDPIFLRLNELTALPAACKKARSYLSGIKMIISDWEKNKSWIPNAKIEKILSEADNVKKWIEEKEALQKKASPFAAPELLSDEVDNKILDLKFEVEIVNNIRKPKVKIPSKEEKNDTTKSNSESTESSKTTNSTEDERTEETSTSSPKSEADLESEFHDEL</sequence>
<feature type="region of interest" description="Disordered" evidence="6">
    <location>
        <begin position="572"/>
        <end position="611"/>
    </location>
</feature>
<dbReference type="Gene3D" id="3.90.640.10">
    <property type="entry name" value="Actin, Chain A, domain 4"/>
    <property type="match status" value="1"/>
</dbReference>
<evidence type="ECO:0000256" key="1">
    <source>
        <dbReference type="ARBA" id="ARBA00022741"/>
    </source>
</evidence>
<dbReference type="STRING" id="29655.A0A0K9PH98"/>
<dbReference type="InterPro" id="IPR029048">
    <property type="entry name" value="HSP70_C_sf"/>
</dbReference>
<dbReference type="InterPro" id="IPR029047">
    <property type="entry name" value="HSP70_peptide-bd_sf"/>
</dbReference>
<dbReference type="InterPro" id="IPR043129">
    <property type="entry name" value="ATPase_NBD"/>
</dbReference>
<keyword evidence="7" id="KW-0732">Signal</keyword>
<dbReference type="GO" id="GO:0034663">
    <property type="term" value="C:endoplasmic reticulum chaperone complex"/>
    <property type="evidence" value="ECO:0000318"/>
    <property type="project" value="GO_Central"/>
</dbReference>
<dbReference type="OrthoDB" id="10262720at2759"/>
<dbReference type="OMA" id="SRTPMIQ"/>
<dbReference type="PRINTS" id="PR00301">
    <property type="entry name" value="HEATSHOCK70"/>
</dbReference>
<feature type="compositionally biased region" description="Polar residues" evidence="6">
    <location>
        <begin position="590"/>
        <end position="603"/>
    </location>
</feature>
<feature type="compositionally biased region" description="Basic and acidic residues" evidence="6">
    <location>
        <begin position="576"/>
        <end position="589"/>
    </location>
</feature>
<dbReference type="GO" id="GO:0005524">
    <property type="term" value="F:ATP binding"/>
    <property type="evidence" value="ECO:0007669"/>
    <property type="project" value="UniProtKB-KW"/>
</dbReference>
<keyword evidence="4" id="KW-0143">Chaperone</keyword>
<organism evidence="8 9">
    <name type="scientific">Zostera marina</name>
    <name type="common">Eelgrass</name>
    <dbReference type="NCBI Taxonomy" id="29655"/>
    <lineage>
        <taxon>Eukaryota</taxon>
        <taxon>Viridiplantae</taxon>
        <taxon>Streptophyta</taxon>
        <taxon>Embryophyta</taxon>
        <taxon>Tracheophyta</taxon>
        <taxon>Spermatophyta</taxon>
        <taxon>Magnoliopsida</taxon>
        <taxon>Liliopsida</taxon>
        <taxon>Zosteraceae</taxon>
        <taxon>Zostera</taxon>
    </lineage>
</organism>
<keyword evidence="9" id="KW-1185">Reference proteome</keyword>
<evidence type="ECO:0000256" key="7">
    <source>
        <dbReference type="SAM" id="SignalP"/>
    </source>
</evidence>
<dbReference type="FunFam" id="3.90.640.10:FF:000004">
    <property type="entry name" value="Heat shock 70 kDa protein 4"/>
    <property type="match status" value="1"/>
</dbReference>
<accession>A0A0K9PH98</accession>
<dbReference type="SUPFAM" id="SSF53067">
    <property type="entry name" value="Actin-like ATPase domain"/>
    <property type="match status" value="2"/>
</dbReference>
<dbReference type="GO" id="GO:0140662">
    <property type="term" value="F:ATP-dependent protein folding chaperone"/>
    <property type="evidence" value="ECO:0007669"/>
    <property type="project" value="InterPro"/>
</dbReference>
<evidence type="ECO:0000256" key="5">
    <source>
        <dbReference type="ARBA" id="ARBA00061090"/>
    </source>
</evidence>
<keyword evidence="1" id="KW-0547">Nucleotide-binding</keyword>
<dbReference type="Pfam" id="PF00012">
    <property type="entry name" value="HSP70"/>
    <property type="match status" value="1"/>
</dbReference>